<sequence length="129" mass="14428">MKLVLTCAGDKGYNDSTKYRQGVSLVEKHATKQRKLTAYWLFNLILGVPTPFVFVLIIINYYGLLAPAQPHEQILALAVLAIYLLVWLGGNYACLRQESWNTRIGMLALSPLLIAATGFISFKLLLPLF</sequence>
<evidence type="ECO:0000313" key="3">
    <source>
        <dbReference type="Proteomes" id="UP000650466"/>
    </source>
</evidence>
<gene>
    <name evidence="2" type="ORF">ICC18_19620</name>
</gene>
<feature type="transmembrane region" description="Helical" evidence="1">
    <location>
        <begin position="107"/>
        <end position="126"/>
    </location>
</feature>
<evidence type="ECO:0000256" key="1">
    <source>
        <dbReference type="SAM" id="Phobius"/>
    </source>
</evidence>
<reference evidence="2" key="1">
    <citation type="submission" date="2020-09" db="EMBL/GenBank/DDBJ databases">
        <title>Draft Genome Sequence of Paenibacillus sp. WST5.</title>
        <authorList>
            <person name="Bao Z."/>
        </authorList>
    </citation>
    <scope>NUCLEOTIDE SEQUENCE</scope>
    <source>
        <strain evidence="2">WST5</strain>
    </source>
</reference>
<keyword evidence="1" id="KW-0472">Membrane</keyword>
<name>A0A926QK83_9BACL</name>
<keyword evidence="3" id="KW-1185">Reference proteome</keyword>
<keyword evidence="1" id="KW-0812">Transmembrane</keyword>
<dbReference type="Proteomes" id="UP000650466">
    <property type="component" value="Unassembled WGS sequence"/>
</dbReference>
<organism evidence="2 3">
    <name type="scientific">Paenibacillus sedimenti</name>
    <dbReference type="NCBI Taxonomy" id="2770274"/>
    <lineage>
        <taxon>Bacteria</taxon>
        <taxon>Bacillati</taxon>
        <taxon>Bacillota</taxon>
        <taxon>Bacilli</taxon>
        <taxon>Bacillales</taxon>
        <taxon>Paenibacillaceae</taxon>
        <taxon>Paenibacillus</taxon>
    </lineage>
</organism>
<dbReference type="AlphaFoldDB" id="A0A926QK83"/>
<feature type="transmembrane region" description="Helical" evidence="1">
    <location>
        <begin position="74"/>
        <end position="95"/>
    </location>
</feature>
<dbReference type="EMBL" id="JACVVD010000007">
    <property type="protein sequence ID" value="MBD0382330.1"/>
    <property type="molecule type" value="Genomic_DNA"/>
</dbReference>
<dbReference type="RefSeq" id="WP_188176125.1">
    <property type="nucleotide sequence ID" value="NZ_JACVVD010000007.1"/>
</dbReference>
<feature type="transmembrane region" description="Helical" evidence="1">
    <location>
        <begin position="38"/>
        <end position="62"/>
    </location>
</feature>
<comment type="caution">
    <text evidence="2">The sequence shown here is derived from an EMBL/GenBank/DDBJ whole genome shotgun (WGS) entry which is preliminary data.</text>
</comment>
<protein>
    <submittedName>
        <fullName evidence="2">Uncharacterized protein</fullName>
    </submittedName>
</protein>
<proteinExistence type="predicted"/>
<evidence type="ECO:0000313" key="2">
    <source>
        <dbReference type="EMBL" id="MBD0382330.1"/>
    </source>
</evidence>
<accession>A0A926QK83</accession>
<keyword evidence="1" id="KW-1133">Transmembrane helix</keyword>